<dbReference type="AlphaFoldDB" id="B1V260"/>
<comment type="caution">
    <text evidence="1">The sequence shown here is derived from an EMBL/GenBank/DDBJ whole genome shotgun (WGS) entry which is preliminary data.</text>
</comment>
<accession>B1V260</accession>
<evidence type="ECO:0000313" key="1">
    <source>
        <dbReference type="EMBL" id="EDT72152.1"/>
    </source>
</evidence>
<organism evidence="1 2">
    <name type="scientific">Clostridium perfringens D str. JGS1721</name>
    <dbReference type="NCBI Taxonomy" id="488537"/>
    <lineage>
        <taxon>Bacteria</taxon>
        <taxon>Bacillati</taxon>
        <taxon>Bacillota</taxon>
        <taxon>Clostridia</taxon>
        <taxon>Eubacteriales</taxon>
        <taxon>Clostridiaceae</taxon>
        <taxon>Clostridium</taxon>
    </lineage>
</organism>
<proteinExistence type="predicted"/>
<protein>
    <submittedName>
        <fullName evidence="1">Uncharacterized protein</fullName>
    </submittedName>
</protein>
<dbReference type="Proteomes" id="UP000003188">
    <property type="component" value="Unassembled WGS sequence"/>
</dbReference>
<reference evidence="1 2" key="1">
    <citation type="submission" date="2008-03" db="EMBL/GenBank/DDBJ databases">
        <authorList>
            <person name="Paulsen I."/>
            <person name="Sebastian Y."/>
        </authorList>
    </citation>
    <scope>NUCLEOTIDE SEQUENCE [LARGE SCALE GENOMIC DNA]</scope>
    <source>
        <strain evidence="2">D str. JGS1721</strain>
    </source>
</reference>
<gene>
    <name evidence="1" type="ORF">CJD_0667</name>
</gene>
<dbReference type="EMBL" id="ABOO01000012">
    <property type="protein sequence ID" value="EDT72152.1"/>
    <property type="molecule type" value="Genomic_DNA"/>
</dbReference>
<evidence type="ECO:0000313" key="2">
    <source>
        <dbReference type="Proteomes" id="UP000003188"/>
    </source>
</evidence>
<sequence length="38" mass="4986">MIFDKFFYFKYEKKYFKDKVSKFKRERMFAFLTFICYT</sequence>
<name>B1V260_CLOPF</name>